<evidence type="ECO:0000313" key="2">
    <source>
        <dbReference type="EMBL" id="CFE58089.1"/>
    </source>
</evidence>
<keyword evidence="1" id="KW-1133">Transmembrane helix</keyword>
<feature type="transmembrane region" description="Helical" evidence="1">
    <location>
        <begin position="51"/>
        <end position="75"/>
    </location>
</feature>
<reference evidence="2 3" key="1">
    <citation type="submission" date="2015-03" db="EMBL/GenBank/DDBJ databases">
        <authorList>
            <consortium name="Pathogen Informatics"/>
        </authorList>
    </citation>
    <scope>NUCLEOTIDE SEQUENCE [LARGE SCALE GENOMIC DNA]</scope>
    <source>
        <strain evidence="2 3">H09601792</strain>
    </source>
</reference>
<keyword evidence="1" id="KW-0472">Membrane</keyword>
<name>A0A654TP65_MYCTX</name>
<evidence type="ECO:0000313" key="3">
    <source>
        <dbReference type="Proteomes" id="UP000046947"/>
    </source>
</evidence>
<accession>A0A654TP65</accession>
<organism evidence="2 3">
    <name type="scientific">Mycobacterium tuberculosis</name>
    <dbReference type="NCBI Taxonomy" id="1773"/>
    <lineage>
        <taxon>Bacteria</taxon>
        <taxon>Bacillati</taxon>
        <taxon>Actinomycetota</taxon>
        <taxon>Actinomycetes</taxon>
        <taxon>Mycobacteriales</taxon>
        <taxon>Mycobacteriaceae</taxon>
        <taxon>Mycobacterium</taxon>
        <taxon>Mycobacterium tuberculosis complex</taxon>
    </lineage>
</organism>
<evidence type="ECO:0000256" key="1">
    <source>
        <dbReference type="SAM" id="Phobius"/>
    </source>
</evidence>
<sequence length="77" mass="8223">MFYTATGRYVAAFGAVLVLAVLMLAWVVVALNPGIASPESYSLPLRRLLGLVAAGLDVSLIPVMAYLVGLFAWVLNR</sequence>
<feature type="transmembrane region" description="Helical" evidence="1">
    <location>
        <begin position="9"/>
        <end position="31"/>
    </location>
</feature>
<gene>
    <name evidence="2" type="ORF">ERS007688_02663</name>
</gene>
<proteinExistence type="predicted"/>
<keyword evidence="1 2" id="KW-0812">Transmembrane</keyword>
<dbReference type="Proteomes" id="UP000046947">
    <property type="component" value="Unassembled WGS sequence"/>
</dbReference>
<protein>
    <submittedName>
        <fullName evidence="2">Transmembrane protein</fullName>
    </submittedName>
</protein>
<dbReference type="EMBL" id="CFOH01000473">
    <property type="protein sequence ID" value="CFE58089.1"/>
    <property type="molecule type" value="Genomic_DNA"/>
</dbReference>
<dbReference type="AlphaFoldDB" id="A0A654TP65"/>